<proteinExistence type="inferred from homology"/>
<protein>
    <recommendedName>
        <fullName evidence="1">SURF1-like protein</fullName>
    </recommendedName>
</protein>
<keyword evidence="1" id="KW-1133">Transmembrane helix</keyword>
<reference evidence="2 3" key="1">
    <citation type="submission" date="2019-03" db="EMBL/GenBank/DDBJ databases">
        <title>Genomic Encyclopedia of Type Strains, Phase IV (KMG-IV): sequencing the most valuable type-strain genomes for metagenomic binning, comparative biology and taxonomic classification.</title>
        <authorList>
            <person name="Goeker M."/>
        </authorList>
    </citation>
    <scope>NUCLEOTIDE SEQUENCE [LARGE SCALE GENOMIC DNA]</scope>
    <source>
        <strain evidence="2 3">DSM 21944</strain>
    </source>
</reference>
<name>A0A4R3L3F7_9GAMM</name>
<sequence length="241" mass="26718">MALFRRPSLLACALLAAGLVVFISAGRWQYGKAVQKEAERDAWQVSLALAARPAQAGDWNRLSGYDRVVVRGEWLPQRYLLDNQIRESRSGVEVYAPLRVEGGPALVVSLGWLPYSGARREPPALAELPTAKVELTGMLTPPTAHGLRLGRAWSDADGYPKLMPYFALDEIAADAGVALDTRVLRAQPAEGSPLQQTWHPVMSMPPERHRAYAWQWWSLAIAIVVVFLIVHRRARPSPRTP</sequence>
<dbReference type="GO" id="GO:0005886">
    <property type="term" value="C:plasma membrane"/>
    <property type="evidence" value="ECO:0007669"/>
    <property type="project" value="UniProtKB-SubCell"/>
</dbReference>
<evidence type="ECO:0000313" key="2">
    <source>
        <dbReference type="EMBL" id="TCS93792.1"/>
    </source>
</evidence>
<keyword evidence="3" id="KW-1185">Reference proteome</keyword>
<organism evidence="2 3">
    <name type="scientific">Pseudofulvimonas gallinarii</name>
    <dbReference type="NCBI Taxonomy" id="634155"/>
    <lineage>
        <taxon>Bacteria</taxon>
        <taxon>Pseudomonadati</taxon>
        <taxon>Pseudomonadota</taxon>
        <taxon>Gammaproteobacteria</taxon>
        <taxon>Lysobacterales</taxon>
        <taxon>Rhodanobacteraceae</taxon>
        <taxon>Pseudofulvimonas</taxon>
    </lineage>
</organism>
<keyword evidence="1" id="KW-0812">Transmembrane</keyword>
<keyword evidence="1" id="KW-1003">Cell membrane</keyword>
<comment type="subcellular location">
    <subcellularLocation>
        <location evidence="1">Cell membrane</location>
        <topology evidence="1">Multi-pass membrane protein</topology>
    </subcellularLocation>
</comment>
<dbReference type="InterPro" id="IPR002994">
    <property type="entry name" value="Surf1/Shy1"/>
</dbReference>
<comment type="similarity">
    <text evidence="1">Belongs to the SURF1 family.</text>
</comment>
<dbReference type="RefSeq" id="WP_132577598.1">
    <property type="nucleotide sequence ID" value="NZ_JBHLWF010000080.1"/>
</dbReference>
<comment type="caution">
    <text evidence="1">Lacks conserved residue(s) required for the propagation of feature annotation.</text>
</comment>
<evidence type="ECO:0000313" key="3">
    <source>
        <dbReference type="Proteomes" id="UP000294599"/>
    </source>
</evidence>
<dbReference type="EMBL" id="SMAF01000025">
    <property type="protein sequence ID" value="TCS93792.1"/>
    <property type="molecule type" value="Genomic_DNA"/>
</dbReference>
<dbReference type="OrthoDB" id="9789940at2"/>
<comment type="caution">
    <text evidence="2">The sequence shown here is derived from an EMBL/GenBank/DDBJ whole genome shotgun (WGS) entry which is preliminary data.</text>
</comment>
<dbReference type="Proteomes" id="UP000294599">
    <property type="component" value="Unassembled WGS sequence"/>
</dbReference>
<dbReference type="Pfam" id="PF02104">
    <property type="entry name" value="SURF1"/>
    <property type="match status" value="1"/>
</dbReference>
<gene>
    <name evidence="2" type="ORF">EDC25_12547</name>
</gene>
<dbReference type="PROSITE" id="PS50895">
    <property type="entry name" value="SURF1"/>
    <property type="match status" value="1"/>
</dbReference>
<evidence type="ECO:0000256" key="1">
    <source>
        <dbReference type="RuleBase" id="RU363076"/>
    </source>
</evidence>
<dbReference type="AlphaFoldDB" id="A0A4R3L3F7"/>
<accession>A0A4R3L3F7</accession>
<dbReference type="CDD" id="cd06662">
    <property type="entry name" value="SURF1"/>
    <property type="match status" value="1"/>
</dbReference>
<feature type="transmembrane region" description="Helical" evidence="1">
    <location>
        <begin position="212"/>
        <end position="230"/>
    </location>
</feature>
<keyword evidence="1" id="KW-0472">Membrane</keyword>